<dbReference type="Proteomes" id="UP000233782">
    <property type="component" value="Unassembled WGS sequence"/>
</dbReference>
<sequence>MAKIFNLYYSSKSDKSNVRSLISKIQDWFEENYKDFEISIFNFDNQFRVVIGKHHSLYLNESEGLLGFADSYRIEDPKHYPDGNYFLFRKTNEYFEIASDQGNSRGIWYYSNNDFFIFSSLQEPIIKLIGGFDFNSQVVPWMLSSGTLGPGNSWDKRLNLLSRNESVKYFYGSGNVKVDNILEVPTQNRAFKKKEVFRLLPEKLKSSFKNINLNAGNTTHLLSGGIESRLLLLFFAKEKALPCLTWTDPSSLSQPLSDVSIAKDISKKLNLAHSILEINFDSGNQEFILKEFLRHGEGRIDHISGYIDGFSIWREIYNKDIEVIIRGDHNFGRYKAYGFEQMRQTLGFELVSDYRNLSTLSLQNNIKESFTKRENETLEEYSFRLGLDFRHTYVNAALNDLKLSFTEIYNPLLNNSIILFSQTIPPSFLEGKNMSKSLNDSILPGIPYAKYASTFSINDITLSLLNEYLKTELSKIDSRVWSLMGIPQDLVKSTLYFLENSTGKTKSNSIIKSLIPKKIKKLLASKGKKSLSYGKIALRLYILSAMYTKLSKH</sequence>
<dbReference type="SUPFAM" id="SSF52402">
    <property type="entry name" value="Adenine nucleotide alpha hydrolases-like"/>
    <property type="match status" value="1"/>
</dbReference>
<evidence type="ECO:0008006" key="3">
    <source>
        <dbReference type="Google" id="ProtNLM"/>
    </source>
</evidence>
<dbReference type="RefSeq" id="WP_101445847.1">
    <property type="nucleotide sequence ID" value="NZ_PJMU01000003.1"/>
</dbReference>
<name>A0A2N3U902_9BACT</name>
<dbReference type="OrthoDB" id="693367at2"/>
<keyword evidence="2" id="KW-1185">Reference proteome</keyword>
<dbReference type="AlphaFoldDB" id="A0A2N3U902"/>
<reference evidence="1 2" key="1">
    <citation type="submission" date="2017-12" db="EMBL/GenBank/DDBJ databases">
        <title>Genomic Encyclopedia of Type Strains, Phase III (KMG-III): the genomes of soil and plant-associated and newly described type strains.</title>
        <authorList>
            <person name="Whitman W."/>
        </authorList>
    </citation>
    <scope>NUCLEOTIDE SEQUENCE [LARGE SCALE GENOMIC DNA]</scope>
    <source>
        <strain evidence="1 2">LP43</strain>
    </source>
</reference>
<evidence type="ECO:0000313" key="1">
    <source>
        <dbReference type="EMBL" id="PKV63220.1"/>
    </source>
</evidence>
<proteinExistence type="predicted"/>
<gene>
    <name evidence="1" type="ORF">BD749_3059</name>
</gene>
<dbReference type="Gene3D" id="3.40.50.620">
    <property type="entry name" value="HUPs"/>
    <property type="match status" value="1"/>
</dbReference>
<evidence type="ECO:0000313" key="2">
    <source>
        <dbReference type="Proteomes" id="UP000233782"/>
    </source>
</evidence>
<protein>
    <recommendedName>
        <fullName evidence="3">Asparagine synthetase domain-containing protein</fullName>
    </recommendedName>
</protein>
<accession>A0A2N3U902</accession>
<comment type="caution">
    <text evidence="1">The sequence shown here is derived from an EMBL/GenBank/DDBJ whole genome shotgun (WGS) entry which is preliminary data.</text>
</comment>
<organism evidence="1 2">
    <name type="scientific">Pontibacter ramchanderi</name>
    <dbReference type="NCBI Taxonomy" id="1179743"/>
    <lineage>
        <taxon>Bacteria</taxon>
        <taxon>Pseudomonadati</taxon>
        <taxon>Bacteroidota</taxon>
        <taxon>Cytophagia</taxon>
        <taxon>Cytophagales</taxon>
        <taxon>Hymenobacteraceae</taxon>
        <taxon>Pontibacter</taxon>
    </lineage>
</organism>
<dbReference type="InterPro" id="IPR014729">
    <property type="entry name" value="Rossmann-like_a/b/a_fold"/>
</dbReference>
<dbReference type="EMBL" id="PJMU01000003">
    <property type="protein sequence ID" value="PKV63220.1"/>
    <property type="molecule type" value="Genomic_DNA"/>
</dbReference>